<dbReference type="SUPFAM" id="SSF50494">
    <property type="entry name" value="Trypsin-like serine proteases"/>
    <property type="match status" value="1"/>
</dbReference>
<gene>
    <name evidence="4" type="ORF">GB2207_07078</name>
</gene>
<dbReference type="PRINTS" id="PR00834">
    <property type="entry name" value="PROTEASES2C"/>
</dbReference>
<dbReference type="InterPro" id="IPR043504">
    <property type="entry name" value="Peptidase_S1_PA_chymotrypsin"/>
</dbReference>
<keyword evidence="3" id="KW-0378">Hydrolase</keyword>
<comment type="caution">
    <text evidence="4">The sequence shown here is derived from an EMBL/GenBank/DDBJ whole genome shotgun (WGS) entry which is preliminary data.</text>
</comment>
<dbReference type="PANTHER" id="PTHR43343:SF3">
    <property type="entry name" value="PROTEASE DO-LIKE 8, CHLOROPLASTIC"/>
    <property type="match status" value="1"/>
</dbReference>
<dbReference type="HOGENOM" id="CLU_609313_0_0_6"/>
<proteinExistence type="inferred from homology"/>
<keyword evidence="5" id="KW-1185">Reference proteome</keyword>
<evidence type="ECO:0000256" key="1">
    <source>
        <dbReference type="ARBA" id="ARBA00010541"/>
    </source>
</evidence>
<name>Q1YQG5_9GAMM</name>
<evidence type="ECO:0000256" key="3">
    <source>
        <dbReference type="ARBA" id="ARBA00022801"/>
    </source>
</evidence>
<keyword evidence="2 4" id="KW-0645">Protease</keyword>
<evidence type="ECO:0000256" key="2">
    <source>
        <dbReference type="ARBA" id="ARBA00022670"/>
    </source>
</evidence>
<dbReference type="AlphaFoldDB" id="Q1YQG5"/>
<evidence type="ECO:0000313" key="5">
    <source>
        <dbReference type="Proteomes" id="UP000005555"/>
    </source>
</evidence>
<dbReference type="STRING" id="314287.GB2207_07078"/>
<dbReference type="InterPro" id="IPR009003">
    <property type="entry name" value="Peptidase_S1_PA"/>
</dbReference>
<comment type="similarity">
    <text evidence="1">Belongs to the peptidase S1C family.</text>
</comment>
<dbReference type="InterPro" id="IPR001940">
    <property type="entry name" value="Peptidase_S1C"/>
</dbReference>
<dbReference type="PANTHER" id="PTHR43343">
    <property type="entry name" value="PEPTIDASE S12"/>
    <property type="match status" value="1"/>
</dbReference>
<dbReference type="InterPro" id="IPR051201">
    <property type="entry name" value="Chloro_Bact_Ser_Proteases"/>
</dbReference>
<evidence type="ECO:0000313" key="4">
    <source>
        <dbReference type="EMBL" id="EAS46596.1"/>
    </source>
</evidence>
<dbReference type="EMBL" id="AAPI01000006">
    <property type="protein sequence ID" value="EAS46596.1"/>
    <property type="molecule type" value="Genomic_DNA"/>
</dbReference>
<dbReference type="eggNOG" id="COG0265">
    <property type="taxonomic scope" value="Bacteria"/>
</dbReference>
<reference evidence="4 5" key="1">
    <citation type="submission" date="2006-03" db="EMBL/GenBank/DDBJ databases">
        <authorList>
            <person name="Giovannoni S.J."/>
            <person name="Cho J.-C."/>
            <person name="Ferriera S."/>
            <person name="Johnson J."/>
            <person name="Kravitz S."/>
            <person name="Halpern A."/>
            <person name="Remington K."/>
            <person name="Beeson K."/>
            <person name="Tran B."/>
            <person name="Rogers Y.-H."/>
            <person name="Friedman R."/>
            <person name="Venter J.C."/>
        </authorList>
    </citation>
    <scope>NUCLEOTIDE SEQUENCE [LARGE SCALE GENOMIC DNA]</scope>
    <source>
        <strain evidence="4 5">HTCC2207</strain>
    </source>
</reference>
<dbReference type="GO" id="GO:0006508">
    <property type="term" value="P:proteolysis"/>
    <property type="evidence" value="ECO:0007669"/>
    <property type="project" value="UniProtKB-KW"/>
</dbReference>
<dbReference type="Pfam" id="PF13365">
    <property type="entry name" value="Trypsin_2"/>
    <property type="match status" value="1"/>
</dbReference>
<dbReference type="GO" id="GO:0004252">
    <property type="term" value="F:serine-type endopeptidase activity"/>
    <property type="evidence" value="ECO:0007669"/>
    <property type="project" value="InterPro"/>
</dbReference>
<organism evidence="4 5">
    <name type="scientific">gamma proteobacterium HTCC2207</name>
    <dbReference type="NCBI Taxonomy" id="314287"/>
    <lineage>
        <taxon>Bacteria</taxon>
        <taxon>Pseudomonadati</taxon>
        <taxon>Pseudomonadota</taxon>
        <taxon>Gammaproteobacteria</taxon>
        <taxon>Cellvibrionales</taxon>
        <taxon>Porticoccaceae</taxon>
        <taxon>SAR92 clade</taxon>
    </lineage>
</organism>
<protein>
    <submittedName>
        <fullName evidence="4">Serine protease</fullName>
    </submittedName>
</protein>
<dbReference type="Gene3D" id="2.40.10.10">
    <property type="entry name" value="Trypsin-like serine proteases"/>
    <property type="match status" value="2"/>
</dbReference>
<accession>Q1YQG5</accession>
<dbReference type="Proteomes" id="UP000005555">
    <property type="component" value="Unassembled WGS sequence"/>
</dbReference>
<sequence length="406" mass="44170">MFADNKAGILQIRIIDITSGSKSAIGSGFVVNDNGLIATNYHVVQMAASKPEQYRIEYLSASGAAGSLNLVDVDVVNDLALVKITSQTSSQTSSEIAAVLPFAAAEPAIGVPVYALGNPLDLGLTVVPGTYNGINQTSYHPRVHFTGSLNSGMSGGPTLNQAGEVVGINVSTAGNQVSFLVPVAALQQLVAEQQLRGQSVDNMALRIGQQLLADQEKKFAQLLSLDWPTIALGEASVVNELSPFFRCWGGSNSSSDKEQLLNADRTCRSEDNIYLNEKFNSGVIEHQFFWLETDKLNAPQFYTYYSRLFDDFAPGNKAREKDVGDYQCDTQFVAVNNAGAKPQRKTKAVFCARAYKDYPQLYDVLFLQGTVDDSRAAFISHFTLAGVSRDNAKAYARKFMEVAQWR</sequence>